<keyword evidence="3" id="KW-1185">Reference proteome</keyword>
<comment type="caution">
    <text evidence="2">The sequence shown here is derived from an EMBL/GenBank/DDBJ whole genome shotgun (WGS) entry which is preliminary data.</text>
</comment>
<proteinExistence type="predicted"/>
<name>A0ABQ0UQB7_9MICO</name>
<sequence>MGNDMSTRRIGTIGTAGLALVLLTGCGGQTLPATPVSSPASASPAASSSPSATTPETTPTEAAPTDAATTEPPAAATPVAIPTDCTQIVDSAAYTTNFGDIPLNPVEFGFSGTNSGVKTPTAAGEGATAIEVIGAANELACYWRDPRSDVSGIGVNMGHLDPSVTGPLMDGFAADGYGCSTADGGRLCQLVTADPQYPVDRTVTYFVRDDVVVTVDQTNVPTDDLVGSIVARLWS</sequence>
<reference evidence="2 3" key="1">
    <citation type="submission" date="2019-07" db="EMBL/GenBank/DDBJ databases">
        <title>Whole genome shotgun sequence of Frigoribacterium faeni NBRC 103066.</title>
        <authorList>
            <person name="Hosoyama A."/>
            <person name="Uohara A."/>
            <person name="Ohji S."/>
            <person name="Ichikawa N."/>
        </authorList>
    </citation>
    <scope>NUCLEOTIDE SEQUENCE [LARGE SCALE GENOMIC DNA]</scope>
    <source>
        <strain evidence="2 3">NBRC 103066</strain>
    </source>
</reference>
<protein>
    <submittedName>
        <fullName evidence="2">Uncharacterized protein</fullName>
    </submittedName>
</protein>
<dbReference type="Proteomes" id="UP000321154">
    <property type="component" value="Unassembled WGS sequence"/>
</dbReference>
<organism evidence="2 3">
    <name type="scientific">Frigoribacterium faeni</name>
    <dbReference type="NCBI Taxonomy" id="145483"/>
    <lineage>
        <taxon>Bacteria</taxon>
        <taxon>Bacillati</taxon>
        <taxon>Actinomycetota</taxon>
        <taxon>Actinomycetes</taxon>
        <taxon>Micrococcales</taxon>
        <taxon>Microbacteriaceae</taxon>
        <taxon>Frigoribacterium</taxon>
    </lineage>
</organism>
<accession>A0ABQ0UQB7</accession>
<feature type="region of interest" description="Disordered" evidence="1">
    <location>
        <begin position="34"/>
        <end position="81"/>
    </location>
</feature>
<gene>
    <name evidence="2" type="ORF">FFA01_19920</name>
</gene>
<dbReference type="EMBL" id="BJUV01000018">
    <property type="protein sequence ID" value="GEK83683.1"/>
    <property type="molecule type" value="Genomic_DNA"/>
</dbReference>
<evidence type="ECO:0000256" key="1">
    <source>
        <dbReference type="SAM" id="MobiDB-lite"/>
    </source>
</evidence>
<evidence type="ECO:0000313" key="3">
    <source>
        <dbReference type="Proteomes" id="UP000321154"/>
    </source>
</evidence>
<evidence type="ECO:0000313" key="2">
    <source>
        <dbReference type="EMBL" id="GEK83683.1"/>
    </source>
</evidence>